<accession>A0ABM4UGG5</accession>
<dbReference type="InterPro" id="IPR009737">
    <property type="entry name" value="Aim32/Apd1-like"/>
</dbReference>
<gene>
    <name evidence="3" type="primary">LOC113722986</name>
    <name evidence="4" type="synonym">LOC140007579</name>
</gene>
<dbReference type="SUPFAM" id="SSF52833">
    <property type="entry name" value="Thioredoxin-like"/>
    <property type="match status" value="1"/>
</dbReference>
<dbReference type="InterPro" id="IPR036249">
    <property type="entry name" value="Thioredoxin-like_sf"/>
</dbReference>
<organism evidence="2 3">
    <name type="scientific">Coffea arabica</name>
    <name type="common">Arabian coffee</name>
    <dbReference type="NCBI Taxonomy" id="13443"/>
    <lineage>
        <taxon>Eukaryota</taxon>
        <taxon>Viridiplantae</taxon>
        <taxon>Streptophyta</taxon>
        <taxon>Embryophyta</taxon>
        <taxon>Tracheophyta</taxon>
        <taxon>Spermatophyta</taxon>
        <taxon>Magnoliopsida</taxon>
        <taxon>eudicotyledons</taxon>
        <taxon>Gunneridae</taxon>
        <taxon>Pentapetalae</taxon>
        <taxon>asterids</taxon>
        <taxon>lamiids</taxon>
        <taxon>Gentianales</taxon>
        <taxon>Rubiaceae</taxon>
        <taxon>Ixoroideae</taxon>
        <taxon>Gardenieae complex</taxon>
        <taxon>Bertiereae - Coffeeae clade</taxon>
        <taxon>Coffeeae</taxon>
        <taxon>Coffea</taxon>
    </lineage>
</organism>
<protein>
    <submittedName>
        <fullName evidence="3 4">Altered inheritance of mitochondria protein 32</fullName>
    </submittedName>
</protein>
<keyword evidence="2" id="KW-1185">Reference proteome</keyword>
<evidence type="ECO:0000313" key="4">
    <source>
        <dbReference type="RefSeq" id="XP_071906389.1"/>
    </source>
</evidence>
<keyword evidence="1" id="KW-0472">Membrane</keyword>
<dbReference type="PANTHER" id="PTHR31902:SF10">
    <property type="entry name" value="SUCRASE_FERREDOXIN-LIKE FAMILY PROTEIN"/>
    <property type="match status" value="1"/>
</dbReference>
<proteinExistence type="predicted"/>
<feature type="transmembrane region" description="Helical" evidence="1">
    <location>
        <begin position="376"/>
        <end position="396"/>
    </location>
</feature>
<name>A0ABM4UGG5_COFAR</name>
<sequence length="400" mass="44716">MFKMHINTFSRAVRFLSSFPVAFFWSRSGHPGKVSPKPFLSLKRSPAMASTGETTQYFSTVLPEEDDLKFGFKRSEMYQSNLAGTVDPYERHLFLCYKSHDSWPSRVEASDSDLLPKLLSAALKARKADIKIKARLTICEGLEDLQLSDGDVLVFPDMIKYRDLKDSDVDGFVEDVLVNGNSWAAGKQEVLTGSYVFVCAHNNRDKRCGVCGPVLIEKFKEEIDSRALKSQVFVTACSHIGGHKYAGNVIIFSANAQAKIDGHWYGYVTPNDVPELLDQHIGKGEIIERIWRGQMGVTEEAENVHQQKLLNGTSLNNYAEKPQEIRSEEKNESSSSCCQGANGVSCCRDVNFQEKEVQKGTGKLSNWIGRWEQRDVLTTVAVLGAVTTVAVAFAFYKRSR</sequence>
<dbReference type="PANTHER" id="PTHR31902">
    <property type="entry name" value="ACTIN PATCHES DISTAL PROTEIN 1"/>
    <property type="match status" value="1"/>
</dbReference>
<dbReference type="Pfam" id="PF06999">
    <property type="entry name" value="Suc_Fer-like"/>
    <property type="match status" value="1"/>
</dbReference>
<evidence type="ECO:0000256" key="1">
    <source>
        <dbReference type="SAM" id="Phobius"/>
    </source>
</evidence>
<evidence type="ECO:0000313" key="3">
    <source>
        <dbReference type="RefSeq" id="XP_071906362.1"/>
    </source>
</evidence>
<dbReference type="Proteomes" id="UP001652660">
    <property type="component" value="Chromosome 5c"/>
</dbReference>
<dbReference type="CDD" id="cd03062">
    <property type="entry name" value="TRX_Fd_Sucrase"/>
    <property type="match status" value="1"/>
</dbReference>
<dbReference type="Gene3D" id="3.40.30.10">
    <property type="entry name" value="Glutaredoxin"/>
    <property type="match status" value="2"/>
</dbReference>
<evidence type="ECO:0000313" key="2">
    <source>
        <dbReference type="Proteomes" id="UP001652660"/>
    </source>
</evidence>
<dbReference type="RefSeq" id="XP_071906389.1">
    <property type="nucleotide sequence ID" value="XM_072050288.1"/>
</dbReference>
<keyword evidence="1" id="KW-0812">Transmembrane</keyword>
<reference evidence="3 4" key="1">
    <citation type="submission" date="2025-05" db="UniProtKB">
        <authorList>
            <consortium name="RefSeq"/>
        </authorList>
    </citation>
    <scope>IDENTIFICATION</scope>
    <source>
        <tissue evidence="3 4">Leaves</tissue>
    </source>
</reference>
<dbReference type="RefSeq" id="XP_071906362.1">
    <property type="nucleotide sequence ID" value="XM_072050261.1"/>
</dbReference>
<keyword evidence="1" id="KW-1133">Transmembrane helix</keyword>
<dbReference type="GeneID" id="113722986"/>